<evidence type="ECO:0000313" key="1">
    <source>
        <dbReference type="EMBL" id="KAG8431666.1"/>
    </source>
</evidence>
<protein>
    <submittedName>
        <fullName evidence="1">Uncharacterized protein</fullName>
    </submittedName>
</protein>
<evidence type="ECO:0000313" key="2">
    <source>
        <dbReference type="Proteomes" id="UP000812440"/>
    </source>
</evidence>
<dbReference type="PANTHER" id="PTHR47306">
    <property type="entry name" value="SI:CH211-178J18.4-RELATED"/>
    <property type="match status" value="1"/>
</dbReference>
<name>A0A8T2INH2_9PIPI</name>
<dbReference type="PANTHER" id="PTHR47306:SF2">
    <property type="entry name" value="CORE-BINDING (CB) DOMAIN-CONTAINING PROTEIN"/>
    <property type="match status" value="1"/>
</dbReference>
<dbReference type="Proteomes" id="UP000812440">
    <property type="component" value="Unassembled WGS sequence"/>
</dbReference>
<keyword evidence="2" id="KW-1185">Reference proteome</keyword>
<dbReference type="EMBL" id="JAACNH010000100">
    <property type="protein sequence ID" value="KAG8431666.1"/>
    <property type="molecule type" value="Genomic_DNA"/>
</dbReference>
<gene>
    <name evidence="1" type="ORF">GDO86_020521</name>
</gene>
<dbReference type="OrthoDB" id="9920283at2759"/>
<comment type="caution">
    <text evidence="1">The sequence shown here is derived from an EMBL/GenBank/DDBJ whole genome shotgun (WGS) entry which is preliminary data.</text>
</comment>
<reference evidence="1" key="1">
    <citation type="thesis" date="2020" institute="ProQuest LLC" country="789 East Eisenhower Parkway, Ann Arbor, MI, USA">
        <title>Comparative Genomics and Chromosome Evolution.</title>
        <authorList>
            <person name="Mudd A.B."/>
        </authorList>
    </citation>
    <scope>NUCLEOTIDE SEQUENCE</scope>
    <source>
        <strain evidence="1">Female2</strain>
        <tissue evidence="1">Blood</tissue>
    </source>
</reference>
<organism evidence="1 2">
    <name type="scientific">Hymenochirus boettgeri</name>
    <name type="common">Congo dwarf clawed frog</name>
    <dbReference type="NCBI Taxonomy" id="247094"/>
    <lineage>
        <taxon>Eukaryota</taxon>
        <taxon>Metazoa</taxon>
        <taxon>Chordata</taxon>
        <taxon>Craniata</taxon>
        <taxon>Vertebrata</taxon>
        <taxon>Euteleostomi</taxon>
        <taxon>Amphibia</taxon>
        <taxon>Batrachia</taxon>
        <taxon>Anura</taxon>
        <taxon>Pipoidea</taxon>
        <taxon>Pipidae</taxon>
        <taxon>Pipinae</taxon>
        <taxon>Hymenochirus</taxon>
    </lineage>
</organism>
<accession>A0A8T2INH2</accession>
<proteinExistence type="predicted"/>
<dbReference type="AlphaFoldDB" id="A0A8T2INH2"/>
<sequence>MGAVMVVRHQMDIVYVTRQKDQDTTEEDQREKEIIFQEVERRFPVGVEGDPPSVNVCRTINELHGQYCHDRWRRQQKKMRICGCHCTFQVPQTNQTSDFGIHRKPRLDEECSCGGRNPHKLEGERTGC</sequence>